<evidence type="ECO:0000313" key="1">
    <source>
        <dbReference type="EMBL" id="EQB50083.1"/>
    </source>
</evidence>
<dbReference type="Proteomes" id="UP000015530">
    <property type="component" value="Unassembled WGS sequence"/>
</dbReference>
<gene>
    <name evidence="1" type="ORF">CGLO_10505</name>
</gene>
<name>T0KAF3_COLGC</name>
<organism evidence="1 2">
    <name type="scientific">Colletotrichum gloeosporioides (strain Cg-14)</name>
    <name type="common">Anthracnose fungus</name>
    <name type="synonym">Glomerella cingulata</name>
    <dbReference type="NCBI Taxonomy" id="1237896"/>
    <lineage>
        <taxon>Eukaryota</taxon>
        <taxon>Fungi</taxon>
        <taxon>Dikarya</taxon>
        <taxon>Ascomycota</taxon>
        <taxon>Pezizomycotina</taxon>
        <taxon>Sordariomycetes</taxon>
        <taxon>Hypocreomycetidae</taxon>
        <taxon>Glomerellales</taxon>
        <taxon>Glomerellaceae</taxon>
        <taxon>Colletotrichum</taxon>
        <taxon>Colletotrichum gloeosporioides species complex</taxon>
    </lineage>
</organism>
<dbReference type="AlphaFoldDB" id="T0KAF3"/>
<dbReference type="HOGENOM" id="CLU_3428486_0_0_1"/>
<evidence type="ECO:0000313" key="2">
    <source>
        <dbReference type="Proteomes" id="UP000015530"/>
    </source>
</evidence>
<dbReference type="EMBL" id="AMYD01002142">
    <property type="protein sequence ID" value="EQB50083.1"/>
    <property type="molecule type" value="Genomic_DNA"/>
</dbReference>
<protein>
    <submittedName>
        <fullName evidence="1">Uncharacterized protein</fullName>
    </submittedName>
</protein>
<sequence>MTNFANNVHFLKDRIGRLRI</sequence>
<comment type="caution">
    <text evidence="1">The sequence shown here is derived from an EMBL/GenBank/DDBJ whole genome shotgun (WGS) entry which is preliminary data.</text>
</comment>
<reference evidence="2" key="1">
    <citation type="journal article" date="2013" name="Mol. Plant Microbe Interact.">
        <title>Global aspects of pacC regulation of pathogenicity genes in Colletotrichum gloeosporioides as revealed by transcriptome analysis.</title>
        <authorList>
            <person name="Alkan N."/>
            <person name="Meng X."/>
            <person name="Friedlander G."/>
            <person name="Reuveni E."/>
            <person name="Sukno S."/>
            <person name="Sherman A."/>
            <person name="Thon M."/>
            <person name="Fluhr R."/>
            <person name="Prusky D."/>
        </authorList>
    </citation>
    <scope>NUCLEOTIDE SEQUENCE [LARGE SCALE GENOMIC DNA]</scope>
    <source>
        <strain evidence="2">Cg-14</strain>
    </source>
</reference>
<proteinExistence type="predicted"/>
<accession>T0KAF3</accession>